<dbReference type="eggNOG" id="ENOG5032RRN">
    <property type="taxonomic scope" value="Bacteria"/>
</dbReference>
<name>B0T7P9_CAUSK</name>
<sequence precursor="true">MRRLALIPLAFSLAATGAAQAQSLESRLRSQLVTVNGRLQDLQNNQASLIAAKTTAEAERDALKRRLAAAEARARGARPASDGAELARYKALAEQADQARGQGETDLAAARAEIAQLTTQARQDRADRERSSAALAEAMAKSEAARAKNAQAIAVAKEILVAYERVTIADVIARREPFIGLKRVQIEKLEQDYGDRLYDSRLDVPPKPAAAPQAQ</sequence>
<keyword evidence="1" id="KW-0175">Coiled coil</keyword>
<gene>
    <name evidence="3" type="ordered locus">Caul_2109</name>
</gene>
<dbReference type="KEGG" id="cak:Caul_2109"/>
<protein>
    <submittedName>
        <fullName evidence="3">Uncharacterized protein</fullName>
    </submittedName>
</protein>
<proteinExistence type="predicted"/>
<evidence type="ECO:0000256" key="2">
    <source>
        <dbReference type="SAM" id="SignalP"/>
    </source>
</evidence>
<dbReference type="STRING" id="366602.Caul_2109"/>
<organism evidence="3">
    <name type="scientific">Caulobacter sp. (strain K31)</name>
    <dbReference type="NCBI Taxonomy" id="366602"/>
    <lineage>
        <taxon>Bacteria</taxon>
        <taxon>Pseudomonadati</taxon>
        <taxon>Pseudomonadota</taxon>
        <taxon>Alphaproteobacteria</taxon>
        <taxon>Caulobacterales</taxon>
        <taxon>Caulobacteraceae</taxon>
        <taxon>Caulobacter</taxon>
    </lineage>
</organism>
<dbReference type="AlphaFoldDB" id="B0T7P9"/>
<dbReference type="OrthoDB" id="198726at2"/>
<keyword evidence="2" id="KW-0732">Signal</keyword>
<feature type="chain" id="PRO_5002756103" evidence="2">
    <location>
        <begin position="22"/>
        <end position="215"/>
    </location>
</feature>
<evidence type="ECO:0000256" key="1">
    <source>
        <dbReference type="SAM" id="Coils"/>
    </source>
</evidence>
<feature type="coiled-coil region" evidence="1">
    <location>
        <begin position="39"/>
        <end position="73"/>
    </location>
</feature>
<evidence type="ECO:0000313" key="3">
    <source>
        <dbReference type="EMBL" id="ABZ71237.1"/>
    </source>
</evidence>
<reference evidence="3" key="1">
    <citation type="submission" date="2008-01" db="EMBL/GenBank/DDBJ databases">
        <title>Complete sequence of chromosome of Caulobacter sp. K31.</title>
        <authorList>
            <consortium name="US DOE Joint Genome Institute"/>
            <person name="Copeland A."/>
            <person name="Lucas S."/>
            <person name="Lapidus A."/>
            <person name="Barry K."/>
            <person name="Glavina del Rio T."/>
            <person name="Dalin E."/>
            <person name="Tice H."/>
            <person name="Pitluck S."/>
            <person name="Bruce D."/>
            <person name="Goodwin L."/>
            <person name="Thompson L.S."/>
            <person name="Brettin T."/>
            <person name="Detter J.C."/>
            <person name="Han C."/>
            <person name="Schmutz J."/>
            <person name="Larimer F."/>
            <person name="Land M."/>
            <person name="Hauser L."/>
            <person name="Kyrpides N."/>
            <person name="Kim E."/>
            <person name="Stephens C."/>
            <person name="Richardson P."/>
        </authorList>
    </citation>
    <scope>NUCLEOTIDE SEQUENCE [LARGE SCALE GENOMIC DNA]</scope>
    <source>
        <strain evidence="3">K31</strain>
    </source>
</reference>
<feature type="signal peptide" evidence="2">
    <location>
        <begin position="1"/>
        <end position="21"/>
    </location>
</feature>
<dbReference type="EMBL" id="CP000927">
    <property type="protein sequence ID" value="ABZ71237.1"/>
    <property type="molecule type" value="Genomic_DNA"/>
</dbReference>
<accession>B0T7P9</accession>
<dbReference type="HOGENOM" id="CLU_107142_1_0_5"/>